<evidence type="ECO:0000259" key="3">
    <source>
        <dbReference type="PROSITE" id="PS50893"/>
    </source>
</evidence>
<organism evidence="4 5">
    <name type="scientific">Porphyromonas crevioricanis JCM 15906</name>
    <dbReference type="NCBI Taxonomy" id="1305617"/>
    <lineage>
        <taxon>Bacteria</taxon>
        <taxon>Pseudomonadati</taxon>
        <taxon>Bacteroidota</taxon>
        <taxon>Bacteroidia</taxon>
        <taxon>Bacteroidales</taxon>
        <taxon>Porphyromonadaceae</taxon>
        <taxon>Porphyromonas</taxon>
    </lineage>
</organism>
<protein>
    <submittedName>
        <fullName evidence="4">ABC transporter, ATP-binding protein</fullName>
    </submittedName>
</protein>
<dbReference type="InterPro" id="IPR027417">
    <property type="entry name" value="P-loop_NTPase"/>
</dbReference>
<evidence type="ECO:0000256" key="1">
    <source>
        <dbReference type="ARBA" id="ARBA00022741"/>
    </source>
</evidence>
<comment type="caution">
    <text evidence="4">The sequence shown here is derived from an EMBL/GenBank/DDBJ whole genome shotgun (WGS) entry which is preliminary data.</text>
</comment>
<dbReference type="EMBL" id="BAOU01000044">
    <property type="protein sequence ID" value="GAD05904.1"/>
    <property type="molecule type" value="Genomic_DNA"/>
</dbReference>
<feature type="domain" description="ABC transporter" evidence="3">
    <location>
        <begin position="2"/>
        <end position="228"/>
    </location>
</feature>
<keyword evidence="1" id="KW-0547">Nucleotide-binding</keyword>
<accession>T1DTM9</accession>
<evidence type="ECO:0000313" key="4">
    <source>
        <dbReference type="EMBL" id="GAD05904.1"/>
    </source>
</evidence>
<dbReference type="CDD" id="cd03230">
    <property type="entry name" value="ABC_DR_subfamily_A"/>
    <property type="match status" value="1"/>
</dbReference>
<dbReference type="RefSeq" id="WP_023938204.1">
    <property type="nucleotide sequence ID" value="NZ_BAOU01000044.1"/>
</dbReference>
<dbReference type="Proteomes" id="UP000018031">
    <property type="component" value="Unassembled WGS sequence"/>
</dbReference>
<dbReference type="Gene3D" id="3.40.50.300">
    <property type="entry name" value="P-loop containing nucleotide triphosphate hydrolases"/>
    <property type="match status" value="1"/>
</dbReference>
<dbReference type="Pfam" id="PF00005">
    <property type="entry name" value="ABC_tran"/>
    <property type="match status" value="1"/>
</dbReference>
<dbReference type="SUPFAM" id="SSF52540">
    <property type="entry name" value="P-loop containing nucleoside triphosphate hydrolases"/>
    <property type="match status" value="1"/>
</dbReference>
<dbReference type="AlphaFoldDB" id="T1DTM9"/>
<dbReference type="InterPro" id="IPR003439">
    <property type="entry name" value="ABC_transporter-like_ATP-bd"/>
</dbReference>
<dbReference type="PROSITE" id="PS50893">
    <property type="entry name" value="ABC_TRANSPORTER_2"/>
    <property type="match status" value="1"/>
</dbReference>
<dbReference type="PANTHER" id="PTHR43158:SF2">
    <property type="entry name" value="SKFA PEPTIDE EXPORT ATP-BINDING PROTEIN SKFE"/>
    <property type="match status" value="1"/>
</dbReference>
<reference evidence="4 5" key="2">
    <citation type="journal article" date="2013" name="Genome Announc.">
        <title>Draft Genome Sequences of Porphyromonas crevioricanis JCM 15906T and Porphyromonas cansulci JCM 13913T Isolated from a Canine Oral Cavity.</title>
        <authorList>
            <person name="Sakamoto M."/>
            <person name="Tanaka N."/>
            <person name="Shiwa Y."/>
            <person name="Yoshikawa H."/>
            <person name="Ohkuma M."/>
        </authorList>
    </citation>
    <scope>NUCLEOTIDE SEQUENCE [LARGE SCALE GENOMIC DNA]</scope>
    <source>
        <strain evidence="4 5">JCM 15906</strain>
    </source>
</reference>
<name>T1DTM9_9PORP</name>
<gene>
    <name evidence="4" type="ORF">PORCRE_1614</name>
</gene>
<reference evidence="5" key="1">
    <citation type="journal article" date="2013" name="Genome">
        <title>Draft Genome Sequences of Porphyromonas crevioricanis JCM 15906T and Porphyromonas cansulci JCM 13913T Isolated from a Canine Oral Cavity.</title>
        <authorList>
            <person name="Sakamoto M."/>
            <person name="Tanaka N."/>
            <person name="Shiwa Y."/>
            <person name="Yoshikawa H."/>
            <person name="Ohkuma M."/>
        </authorList>
    </citation>
    <scope>NUCLEOTIDE SEQUENCE [LARGE SCALE GENOMIC DNA]</scope>
    <source>
        <strain evidence="5">JCM 15906</strain>
    </source>
</reference>
<dbReference type="PANTHER" id="PTHR43158">
    <property type="entry name" value="SKFA PEPTIDE EXPORT ATP-BINDING PROTEIN SKFE"/>
    <property type="match status" value="1"/>
</dbReference>
<dbReference type="GO" id="GO:0005524">
    <property type="term" value="F:ATP binding"/>
    <property type="evidence" value="ECO:0007669"/>
    <property type="project" value="UniProtKB-KW"/>
</dbReference>
<sequence>MIDIKNLHFRYSRTSPLLFENMSLQLPSGSICGLLGRNGEGKTTMLKLIAGSLLASDGELEVLGKNPQQREPKFLQQVFLLPEIVNTPAIRVGNYLDMMARFYPDYDNDIADEALRTFDINRDMKLGKVSQGQRKKAVITLAMAVRTPLLLMDEPTNSLDIPSKAAFRQLMARYTQDEQTVLISTHQVRDLESLIDRILMLENNRIVCNETIISLGQKFRFAPCNKEQTPPLYTEPSPMGTMGVFPKGEQATEDEFFSIELFFNGMISNPQGFANIMKRS</sequence>
<keyword evidence="2 4" id="KW-0067">ATP-binding</keyword>
<evidence type="ECO:0000313" key="5">
    <source>
        <dbReference type="Proteomes" id="UP000018031"/>
    </source>
</evidence>
<dbReference type="SMART" id="SM00382">
    <property type="entry name" value="AAA"/>
    <property type="match status" value="1"/>
</dbReference>
<dbReference type="InterPro" id="IPR003593">
    <property type="entry name" value="AAA+_ATPase"/>
</dbReference>
<dbReference type="GO" id="GO:0016887">
    <property type="term" value="F:ATP hydrolysis activity"/>
    <property type="evidence" value="ECO:0007669"/>
    <property type="project" value="InterPro"/>
</dbReference>
<proteinExistence type="predicted"/>
<evidence type="ECO:0000256" key="2">
    <source>
        <dbReference type="ARBA" id="ARBA00022840"/>
    </source>
</evidence>